<keyword evidence="10" id="KW-0325">Glycoprotein</keyword>
<feature type="transmembrane region" description="Helical" evidence="11">
    <location>
        <begin position="209"/>
        <end position="229"/>
    </location>
</feature>
<evidence type="ECO:0000256" key="7">
    <source>
        <dbReference type="ARBA" id="ARBA00022824"/>
    </source>
</evidence>
<dbReference type="GeneID" id="30036537"/>
<keyword evidence="8 11" id="KW-1133">Transmembrane helix</keyword>
<dbReference type="PANTHER" id="PTHR28533">
    <property type="entry name" value="PROTEIN PBN1"/>
    <property type="match status" value="1"/>
</dbReference>
<dbReference type="OrthoDB" id="5546453at2759"/>
<dbReference type="KEGG" id="slb:AWJ20_4408"/>
<evidence type="ECO:0000256" key="9">
    <source>
        <dbReference type="ARBA" id="ARBA00023136"/>
    </source>
</evidence>
<evidence type="ECO:0000313" key="12">
    <source>
        <dbReference type="EMBL" id="ANB11588.1"/>
    </source>
</evidence>
<dbReference type="Pfam" id="PF08320">
    <property type="entry name" value="PIG-X"/>
    <property type="match status" value="1"/>
</dbReference>
<name>A0A161HJJ0_9ASCO</name>
<comment type="pathway">
    <text evidence="2 11">Glycolipid biosynthesis; glycosylphosphatidylinositol-anchor biosynthesis.</text>
</comment>
<dbReference type="InterPro" id="IPR013233">
    <property type="entry name" value="PIG-X/PBN1"/>
</dbReference>
<dbReference type="RefSeq" id="XP_018734065.1">
    <property type="nucleotide sequence ID" value="XM_018881475.1"/>
</dbReference>
<keyword evidence="13" id="KW-1185">Reference proteome</keyword>
<dbReference type="EMBL" id="CP014500">
    <property type="protein sequence ID" value="ANB11588.1"/>
    <property type="molecule type" value="Genomic_DNA"/>
</dbReference>
<evidence type="ECO:0000256" key="10">
    <source>
        <dbReference type="ARBA" id="ARBA00023180"/>
    </source>
</evidence>
<evidence type="ECO:0000256" key="8">
    <source>
        <dbReference type="ARBA" id="ARBA00022989"/>
    </source>
</evidence>
<dbReference type="InterPro" id="IPR042322">
    <property type="entry name" value="Pbn1"/>
</dbReference>
<evidence type="ECO:0000256" key="4">
    <source>
        <dbReference type="ARBA" id="ARBA00020410"/>
    </source>
</evidence>
<protein>
    <recommendedName>
        <fullName evidence="4 11">Protein PBN1</fullName>
    </recommendedName>
</protein>
<dbReference type="GO" id="GO:0000030">
    <property type="term" value="F:mannosyltransferase activity"/>
    <property type="evidence" value="ECO:0007669"/>
    <property type="project" value="TreeGrafter"/>
</dbReference>
<accession>A0A161HJJ0</accession>
<dbReference type="GO" id="GO:0005789">
    <property type="term" value="C:endoplasmic reticulum membrane"/>
    <property type="evidence" value="ECO:0007669"/>
    <property type="project" value="UniProtKB-SubCell"/>
</dbReference>
<evidence type="ECO:0000256" key="11">
    <source>
        <dbReference type="RuleBase" id="RU366056"/>
    </source>
</evidence>
<organism evidence="12 13">
    <name type="scientific">Sugiyamaella lignohabitans</name>
    <dbReference type="NCBI Taxonomy" id="796027"/>
    <lineage>
        <taxon>Eukaryota</taxon>
        <taxon>Fungi</taxon>
        <taxon>Dikarya</taxon>
        <taxon>Ascomycota</taxon>
        <taxon>Saccharomycotina</taxon>
        <taxon>Dipodascomycetes</taxon>
        <taxon>Dipodascales</taxon>
        <taxon>Trichomonascaceae</taxon>
        <taxon>Sugiyamaella</taxon>
    </lineage>
</organism>
<dbReference type="GO" id="GO:0006506">
    <property type="term" value="P:GPI anchor biosynthetic process"/>
    <property type="evidence" value="ECO:0007669"/>
    <property type="project" value="UniProtKB-UniPathway"/>
</dbReference>
<keyword evidence="5 11" id="KW-0337">GPI-anchor biosynthesis</keyword>
<comment type="similarity">
    <text evidence="3 11">Belongs to the PIGX family.</text>
</comment>
<evidence type="ECO:0000256" key="2">
    <source>
        <dbReference type="ARBA" id="ARBA00004687"/>
    </source>
</evidence>
<dbReference type="SMART" id="SM00780">
    <property type="entry name" value="PIG-X"/>
    <property type="match status" value="1"/>
</dbReference>
<evidence type="ECO:0000256" key="6">
    <source>
        <dbReference type="ARBA" id="ARBA00022692"/>
    </source>
</evidence>
<dbReference type="PANTHER" id="PTHR28533:SF1">
    <property type="entry name" value="PROTEIN PBN1"/>
    <property type="match status" value="1"/>
</dbReference>
<evidence type="ECO:0000313" key="13">
    <source>
        <dbReference type="Proteomes" id="UP000189580"/>
    </source>
</evidence>
<dbReference type="Proteomes" id="UP000189580">
    <property type="component" value="Chromosome c"/>
</dbReference>
<reference evidence="12 13" key="1">
    <citation type="submission" date="2016-02" db="EMBL/GenBank/DDBJ databases">
        <title>Complete genome sequence and transcriptome regulation of the pentose utilising yeast Sugiyamaella lignohabitans.</title>
        <authorList>
            <person name="Bellasio M."/>
            <person name="Peymann A."/>
            <person name="Valli M."/>
            <person name="Sipitzky M."/>
            <person name="Graf A."/>
            <person name="Sauer M."/>
            <person name="Marx H."/>
            <person name="Mattanovich D."/>
        </authorList>
    </citation>
    <scope>NUCLEOTIDE SEQUENCE [LARGE SCALE GENOMIC DNA]</scope>
    <source>
        <strain evidence="12 13">CBS 10342</strain>
    </source>
</reference>
<keyword evidence="7 11" id="KW-0256">Endoplasmic reticulum</keyword>
<comment type="function">
    <text evidence="11">Required for proper folding and/or the stability of a subset of proteins in the endoplasmic reticulum. Component of glycosylphosphatidylinositol-mannosyltransferase 1 which transfers the first of the 4 mannoses in the GPI-anchor precursors during GPI-anchor biosynthesis. Probably acts by stabilizing the mannosyltransferase GPI14.</text>
</comment>
<evidence type="ECO:0000256" key="3">
    <source>
        <dbReference type="ARBA" id="ARBA00010345"/>
    </source>
</evidence>
<evidence type="ECO:0000256" key="1">
    <source>
        <dbReference type="ARBA" id="ARBA00004643"/>
    </source>
</evidence>
<comment type="subcellular location">
    <subcellularLocation>
        <location evidence="11">Endoplasmic reticulum membrane</location>
        <topology evidence="11">Single-pass membrane protein</topology>
    </subcellularLocation>
    <subcellularLocation>
        <location evidence="1">Endoplasmic reticulum membrane</location>
        <topology evidence="1">Single-pass type III membrane protein</topology>
    </subcellularLocation>
</comment>
<sequence length="239" mass="27454">MVRYPKQHRQLPVSSSYRADFSKPVGLHPKHNLHLSNIESPDQHCRLYSKYTIPKALFVDKYQLADLDRSTAMSTAKGKLIAVWGETDLEAPVWSVDGWGSELLVEIYHNSDIQSSDFTFELPLHSRYEFPQMNSTSVTQNLPWPIVFWVCPDFQQEQRHIGEIKGLGYESLFPDNTLYYHLTPSPEDGDVLSTSFNIPVAPFNQYDRIQWLSVTVLLTATIYILYKIVSNIGRKTKAD</sequence>
<keyword evidence="6 11" id="KW-0812">Transmembrane</keyword>
<keyword evidence="9 11" id="KW-0472">Membrane</keyword>
<gene>
    <name evidence="12" type="primary">PBN1</name>
    <name evidence="12" type="ORF">AWJ20_4408</name>
</gene>
<dbReference type="GO" id="GO:1990529">
    <property type="term" value="C:glycosylphosphatidylinositol-mannosyltransferase I complex"/>
    <property type="evidence" value="ECO:0007669"/>
    <property type="project" value="TreeGrafter"/>
</dbReference>
<dbReference type="UniPathway" id="UPA00196"/>
<dbReference type="AlphaFoldDB" id="A0A161HJJ0"/>
<proteinExistence type="inferred from homology"/>
<evidence type="ECO:0000256" key="5">
    <source>
        <dbReference type="ARBA" id="ARBA00022502"/>
    </source>
</evidence>